<evidence type="ECO:0000313" key="2">
    <source>
        <dbReference type="Proteomes" id="UP000188246"/>
    </source>
</evidence>
<dbReference type="EMBL" id="CP019609">
    <property type="protein sequence ID" value="AQP52844.1"/>
    <property type="molecule type" value="Genomic_DNA"/>
</dbReference>
<dbReference type="Proteomes" id="UP000188246">
    <property type="component" value="Chromosome"/>
</dbReference>
<dbReference type="RefSeq" id="WP_077274949.1">
    <property type="nucleotide sequence ID" value="NZ_CP019609.1"/>
</dbReference>
<dbReference type="OrthoDB" id="2193785at2"/>
<dbReference type="KEGG" id="vpi:BW732_00475"/>
<evidence type="ECO:0000313" key="1">
    <source>
        <dbReference type="EMBL" id="AQP52844.1"/>
    </source>
</evidence>
<accession>A0A1Q2D3A2</accession>
<reference evidence="1 2" key="1">
    <citation type="journal article" date="2010" name="Int. J. Syst. Evol. Microbiol.">
        <title>Vagococcus penaei sp. nov., isolated from spoilage microbiota of cooked shrimp (Penaeus vannamei).</title>
        <authorList>
            <person name="Jaffres E."/>
            <person name="Prevost H."/>
            <person name="Rossero A."/>
            <person name="Joffraud J.J."/>
            <person name="Dousset X."/>
        </authorList>
    </citation>
    <scope>NUCLEOTIDE SEQUENCE [LARGE SCALE GENOMIC DNA]</scope>
    <source>
        <strain evidence="1 2">CD276</strain>
    </source>
</reference>
<gene>
    <name evidence="1" type="ORF">BW732_00475</name>
</gene>
<protein>
    <submittedName>
        <fullName evidence="1">Uncharacterized protein</fullName>
    </submittedName>
</protein>
<name>A0A1Q2D3A2_9ENTE</name>
<keyword evidence="2" id="KW-1185">Reference proteome</keyword>
<dbReference type="AlphaFoldDB" id="A0A1Q2D3A2"/>
<proteinExistence type="predicted"/>
<organism evidence="1 2">
    <name type="scientific">Vagococcus penaei</name>
    <dbReference type="NCBI Taxonomy" id="633807"/>
    <lineage>
        <taxon>Bacteria</taxon>
        <taxon>Bacillati</taxon>
        <taxon>Bacillota</taxon>
        <taxon>Bacilli</taxon>
        <taxon>Lactobacillales</taxon>
        <taxon>Enterococcaceae</taxon>
        <taxon>Vagococcus</taxon>
    </lineage>
</organism>
<sequence length="66" mass="7701">MYDTNEKQFKCDRCKKAIGTAEKCWTKWQFPPNVNAFQDKSIKALEYQNAPIICLACSEQIMTESY</sequence>